<proteinExistence type="inferred from homology"/>
<dbReference type="GO" id="GO:0005829">
    <property type="term" value="C:cytosol"/>
    <property type="evidence" value="ECO:0007669"/>
    <property type="project" value="TreeGrafter"/>
</dbReference>
<gene>
    <name evidence="11" type="ORF">FZC34_01855</name>
</gene>
<dbReference type="KEGG" id="cpri:FZC34_01855"/>
<accession>A0A5C0UFZ8</accession>
<organism evidence="11 12">
    <name type="scientific">Candidatus Cytomitobacter primus</name>
    <dbReference type="NCBI Taxonomy" id="2066024"/>
    <lineage>
        <taxon>Bacteria</taxon>
        <taxon>Pseudomonadati</taxon>
        <taxon>Pseudomonadota</taxon>
        <taxon>Alphaproteobacteria</taxon>
        <taxon>Holosporales</taxon>
        <taxon>Holosporaceae</taxon>
        <taxon>Candidatus Cytomitobacter</taxon>
    </lineage>
</organism>
<sequence>MNFGLIKISGSYFKEHIHELLSFIKSNHNQNIIFMVGGGNIMRGRSVKSDKRLFKDRIGIMSTLINGIDLADKISDLGFDSYIASPICNEDIINKYNPIKIRQLMQNSHNKIIICGGLGWCGNVSTDTAMVIRGLELSCNWVCKASTVGGVFDKDPSSNVGAKLLHSLDYEQAIKYDAYDKSAILIAQENNLPLIVANLTNLSKMLPMLNNNNLNDIDNKIMNKNSTIIK</sequence>
<dbReference type="Pfam" id="PF00696">
    <property type="entry name" value="AA_kinase"/>
    <property type="match status" value="1"/>
</dbReference>
<keyword evidence="8" id="KW-0665">Pyrimidine biosynthesis</keyword>
<dbReference type="GO" id="GO:0005524">
    <property type="term" value="F:ATP binding"/>
    <property type="evidence" value="ECO:0007669"/>
    <property type="project" value="UniProtKB-KW"/>
</dbReference>
<keyword evidence="4" id="KW-0808">Transferase</keyword>
<dbReference type="RefSeq" id="WP_148971768.1">
    <property type="nucleotide sequence ID" value="NZ_CP043316.1"/>
</dbReference>
<dbReference type="EMBL" id="CP043316">
    <property type="protein sequence ID" value="QEK38647.1"/>
    <property type="molecule type" value="Genomic_DNA"/>
</dbReference>
<comment type="pathway">
    <text evidence="1">Pyrimidine metabolism; CTP biosynthesis via de novo pathway; UDP from UMP (UMPK route): step 1/1.</text>
</comment>
<keyword evidence="6" id="KW-0418">Kinase</keyword>
<dbReference type="OrthoDB" id="9807458at2"/>
<protein>
    <recommendedName>
        <fullName evidence="3">UMP kinase</fullName>
        <ecNumber evidence="3">2.7.4.22</ecNumber>
    </recommendedName>
    <alternativeName>
        <fullName evidence="9">Uridine monophosphate kinase</fullName>
    </alternativeName>
</protein>
<dbReference type="InterPro" id="IPR001048">
    <property type="entry name" value="Asp/Glu/Uridylate_kinase"/>
</dbReference>
<feature type="domain" description="Aspartate/glutamate/uridylate kinase" evidence="10">
    <location>
        <begin position="6"/>
        <end position="198"/>
    </location>
</feature>
<dbReference type="GO" id="GO:0033862">
    <property type="term" value="F:UMP kinase activity"/>
    <property type="evidence" value="ECO:0007669"/>
    <property type="project" value="UniProtKB-EC"/>
</dbReference>
<dbReference type="Proteomes" id="UP000325004">
    <property type="component" value="Chromosome"/>
</dbReference>
<evidence type="ECO:0000256" key="7">
    <source>
        <dbReference type="ARBA" id="ARBA00022840"/>
    </source>
</evidence>
<comment type="similarity">
    <text evidence="2">Belongs to the UMP kinase family.</text>
</comment>
<evidence type="ECO:0000313" key="12">
    <source>
        <dbReference type="Proteomes" id="UP000325004"/>
    </source>
</evidence>
<dbReference type="PANTHER" id="PTHR42833:SF4">
    <property type="entry name" value="URIDYLATE KINASE PUMPKIN, CHLOROPLASTIC"/>
    <property type="match status" value="1"/>
</dbReference>
<keyword evidence="12" id="KW-1185">Reference proteome</keyword>
<keyword evidence="7" id="KW-0067">ATP-binding</keyword>
<evidence type="ECO:0000256" key="5">
    <source>
        <dbReference type="ARBA" id="ARBA00022741"/>
    </source>
</evidence>
<name>A0A5C0UFZ8_9PROT</name>
<evidence type="ECO:0000256" key="2">
    <source>
        <dbReference type="ARBA" id="ARBA00007614"/>
    </source>
</evidence>
<dbReference type="EC" id="2.7.4.22" evidence="3"/>
<evidence type="ECO:0000256" key="4">
    <source>
        <dbReference type="ARBA" id="ARBA00022679"/>
    </source>
</evidence>
<evidence type="ECO:0000256" key="1">
    <source>
        <dbReference type="ARBA" id="ARBA00004791"/>
    </source>
</evidence>
<dbReference type="InterPro" id="IPR036393">
    <property type="entry name" value="AceGlu_kinase-like_sf"/>
</dbReference>
<evidence type="ECO:0000256" key="8">
    <source>
        <dbReference type="ARBA" id="ARBA00022975"/>
    </source>
</evidence>
<evidence type="ECO:0000259" key="10">
    <source>
        <dbReference type="Pfam" id="PF00696"/>
    </source>
</evidence>
<evidence type="ECO:0000256" key="9">
    <source>
        <dbReference type="ARBA" id="ARBA00032092"/>
    </source>
</evidence>
<dbReference type="Gene3D" id="3.40.1160.10">
    <property type="entry name" value="Acetylglutamate kinase-like"/>
    <property type="match status" value="1"/>
</dbReference>
<dbReference type="SUPFAM" id="SSF53633">
    <property type="entry name" value="Carbamate kinase-like"/>
    <property type="match status" value="1"/>
</dbReference>
<evidence type="ECO:0000256" key="6">
    <source>
        <dbReference type="ARBA" id="ARBA00022777"/>
    </source>
</evidence>
<keyword evidence="5" id="KW-0547">Nucleotide-binding</keyword>
<dbReference type="PANTHER" id="PTHR42833">
    <property type="entry name" value="URIDYLATE KINASE"/>
    <property type="match status" value="1"/>
</dbReference>
<reference evidence="11 12" key="1">
    <citation type="submission" date="2019-08" db="EMBL/GenBank/DDBJ databases">
        <title>Highly reduced genomes of protist endosymbionts show evolutionary convergence.</title>
        <authorList>
            <person name="George E."/>
            <person name="Husnik F."/>
            <person name="Tashyreva D."/>
            <person name="Prokopchuk G."/>
            <person name="Horak A."/>
            <person name="Kwong W.K."/>
            <person name="Lukes J."/>
            <person name="Keeling P.J."/>
        </authorList>
    </citation>
    <scope>NUCLEOTIDE SEQUENCE [LARGE SCALE GENOMIC DNA]</scope>
    <source>
        <strain evidence="11">1604LC</strain>
    </source>
</reference>
<evidence type="ECO:0000256" key="3">
    <source>
        <dbReference type="ARBA" id="ARBA00012899"/>
    </source>
</evidence>
<dbReference type="GO" id="GO:0006225">
    <property type="term" value="P:UDP biosynthetic process"/>
    <property type="evidence" value="ECO:0007669"/>
    <property type="project" value="TreeGrafter"/>
</dbReference>
<dbReference type="AlphaFoldDB" id="A0A5C0UFZ8"/>
<evidence type="ECO:0000313" key="11">
    <source>
        <dbReference type="EMBL" id="QEK38647.1"/>
    </source>
</evidence>